<dbReference type="Proteomes" id="UP000318704">
    <property type="component" value="Chromosome"/>
</dbReference>
<dbReference type="EMBL" id="CP037920">
    <property type="protein sequence ID" value="QDT95500.1"/>
    <property type="molecule type" value="Genomic_DNA"/>
</dbReference>
<accession>A0A517VRD9</accession>
<name>A0A517VRD9_9PLAN</name>
<dbReference type="AlphaFoldDB" id="A0A517VRD9"/>
<evidence type="ECO:0000313" key="2">
    <source>
        <dbReference type="Proteomes" id="UP000318704"/>
    </source>
</evidence>
<evidence type="ECO:0000313" key="1">
    <source>
        <dbReference type="EMBL" id="QDT95500.1"/>
    </source>
</evidence>
<gene>
    <name evidence="1" type="ORF">V144x_09440</name>
</gene>
<sequence>MHRALEPITAGIFFEICRHLNDLLMGSNGGFPILLTLAGDRESLQSMKKFHM</sequence>
<proteinExistence type="predicted"/>
<organism evidence="1 2">
    <name type="scientific">Gimesia aquarii</name>
    <dbReference type="NCBI Taxonomy" id="2527964"/>
    <lineage>
        <taxon>Bacteria</taxon>
        <taxon>Pseudomonadati</taxon>
        <taxon>Planctomycetota</taxon>
        <taxon>Planctomycetia</taxon>
        <taxon>Planctomycetales</taxon>
        <taxon>Planctomycetaceae</taxon>
        <taxon>Gimesia</taxon>
    </lineage>
</organism>
<protein>
    <submittedName>
        <fullName evidence="1">Uncharacterized protein</fullName>
    </submittedName>
</protein>
<dbReference type="KEGG" id="gaw:V144x_09440"/>
<reference evidence="1 2" key="1">
    <citation type="submission" date="2019-03" db="EMBL/GenBank/DDBJ databases">
        <title>Deep-cultivation of Planctomycetes and their phenomic and genomic characterization uncovers novel biology.</title>
        <authorList>
            <person name="Wiegand S."/>
            <person name="Jogler M."/>
            <person name="Boedeker C."/>
            <person name="Pinto D."/>
            <person name="Vollmers J."/>
            <person name="Rivas-Marin E."/>
            <person name="Kohn T."/>
            <person name="Peeters S.H."/>
            <person name="Heuer A."/>
            <person name="Rast P."/>
            <person name="Oberbeckmann S."/>
            <person name="Bunk B."/>
            <person name="Jeske O."/>
            <person name="Meyerdierks A."/>
            <person name="Storesund J.E."/>
            <person name="Kallscheuer N."/>
            <person name="Luecker S."/>
            <person name="Lage O.M."/>
            <person name="Pohl T."/>
            <person name="Merkel B.J."/>
            <person name="Hornburger P."/>
            <person name="Mueller R.-W."/>
            <person name="Bruemmer F."/>
            <person name="Labrenz M."/>
            <person name="Spormann A.M."/>
            <person name="Op den Camp H."/>
            <person name="Overmann J."/>
            <person name="Amann R."/>
            <person name="Jetten M.S.M."/>
            <person name="Mascher T."/>
            <person name="Medema M.H."/>
            <person name="Devos D.P."/>
            <person name="Kaster A.-K."/>
            <person name="Ovreas L."/>
            <person name="Rohde M."/>
            <person name="Galperin M.Y."/>
            <person name="Jogler C."/>
        </authorList>
    </citation>
    <scope>NUCLEOTIDE SEQUENCE [LARGE SCALE GENOMIC DNA]</scope>
    <source>
        <strain evidence="1 2">V144</strain>
    </source>
</reference>